<dbReference type="Pfam" id="PF00072">
    <property type="entry name" value="Response_reg"/>
    <property type="match status" value="1"/>
</dbReference>
<dbReference type="Gene3D" id="3.40.50.2300">
    <property type="match status" value="1"/>
</dbReference>
<evidence type="ECO:0000256" key="5">
    <source>
        <dbReference type="ARBA" id="ARBA00023015"/>
    </source>
</evidence>
<dbReference type="PROSITE" id="PS00676">
    <property type="entry name" value="SIGMA54_INTERACT_2"/>
    <property type="match status" value="1"/>
</dbReference>
<evidence type="ECO:0000313" key="12">
    <source>
        <dbReference type="Proteomes" id="UP000586067"/>
    </source>
</evidence>
<sequence length="454" mass="50938">MGNIIKVVIIDDDQTIIEALTEMLELEGFQITSYFSAEKAILALDHHSTAVILSDVRMPKMDGLSLLARLRALDNELPVILMSGHGDIPMAIEAMKEGAYDFLEKPLQPAQLINQLQRAAEKRQLVLENRKLKQNIAQQTGLEALIIGESAAIKSIRQHISSLAQANIDTIIYGETGCGKDVVARALHQFSLRNKGRFIAINCGGISESLIESELFGHEAGSFTGANKRHIGKIEAANGGTLFLDEIETMPLPVQIKLLRVLQERTIERVGSTQPIPVELTVIAASKDNLAQLGEEGKFRKDLFYRLNVASLTIPPLRDRPEDILPLFHHYARKAAAHFSKPLPLITPRYLEYLIQHPWPGNVRELKNAADRFVLGISETSLASIKREDDINGSYEERMEQFERHIIEEGLRVTNGQLNEAAELLDMSRKTLYRKMKKHQLDKQQFKAFDDGQE</sequence>
<organism evidence="11 12">
    <name type="scientific">Marinomonas profundi</name>
    <dbReference type="NCBI Taxonomy" id="2726122"/>
    <lineage>
        <taxon>Bacteria</taxon>
        <taxon>Pseudomonadati</taxon>
        <taxon>Pseudomonadota</taxon>
        <taxon>Gammaproteobacteria</taxon>
        <taxon>Oceanospirillales</taxon>
        <taxon>Oceanospirillaceae</taxon>
        <taxon>Marinomonas</taxon>
    </lineage>
</organism>
<name>A0A847R8Z1_9GAMM</name>
<dbReference type="InterPro" id="IPR058031">
    <property type="entry name" value="AAA_lid_NorR"/>
</dbReference>
<comment type="caution">
    <text evidence="11">The sequence shown here is derived from an EMBL/GenBank/DDBJ whole genome shotgun (WGS) entry which is preliminary data.</text>
</comment>
<protein>
    <submittedName>
        <fullName evidence="11">Sigma-54-dependent Fis family transcriptional regulator</fullName>
    </submittedName>
</protein>
<keyword evidence="7" id="KW-0804">Transcription</keyword>
<dbReference type="SUPFAM" id="SSF52172">
    <property type="entry name" value="CheY-like"/>
    <property type="match status" value="1"/>
</dbReference>
<dbReference type="InterPro" id="IPR027417">
    <property type="entry name" value="P-loop_NTPase"/>
</dbReference>
<dbReference type="PROSITE" id="PS50045">
    <property type="entry name" value="SIGMA54_INTERACT_4"/>
    <property type="match status" value="1"/>
</dbReference>
<evidence type="ECO:0000259" key="10">
    <source>
        <dbReference type="PROSITE" id="PS50110"/>
    </source>
</evidence>
<dbReference type="RefSeq" id="WP_168824663.1">
    <property type="nucleotide sequence ID" value="NZ_CP073013.1"/>
</dbReference>
<evidence type="ECO:0000256" key="6">
    <source>
        <dbReference type="ARBA" id="ARBA00023125"/>
    </source>
</evidence>
<evidence type="ECO:0000256" key="7">
    <source>
        <dbReference type="ARBA" id="ARBA00023163"/>
    </source>
</evidence>
<dbReference type="InterPro" id="IPR009057">
    <property type="entry name" value="Homeodomain-like_sf"/>
</dbReference>
<dbReference type="InterPro" id="IPR011006">
    <property type="entry name" value="CheY-like_superfamily"/>
</dbReference>
<keyword evidence="4" id="KW-0902">Two-component regulatory system</keyword>
<dbReference type="GO" id="GO:0000160">
    <property type="term" value="P:phosphorelay signal transduction system"/>
    <property type="evidence" value="ECO:0007669"/>
    <property type="project" value="UniProtKB-KW"/>
</dbReference>
<dbReference type="InterPro" id="IPR002078">
    <property type="entry name" value="Sigma_54_int"/>
</dbReference>
<dbReference type="EMBL" id="JABAEK010000006">
    <property type="protein sequence ID" value="NLQ17647.1"/>
    <property type="molecule type" value="Genomic_DNA"/>
</dbReference>
<keyword evidence="1 8" id="KW-0597">Phosphoprotein</keyword>
<dbReference type="PROSITE" id="PS50110">
    <property type="entry name" value="RESPONSE_REGULATORY"/>
    <property type="match status" value="1"/>
</dbReference>
<accession>A0A847R8Z1</accession>
<evidence type="ECO:0000259" key="9">
    <source>
        <dbReference type="PROSITE" id="PS50045"/>
    </source>
</evidence>
<evidence type="ECO:0000313" key="11">
    <source>
        <dbReference type="EMBL" id="NLQ17647.1"/>
    </source>
</evidence>
<dbReference type="PANTHER" id="PTHR32071">
    <property type="entry name" value="TRANSCRIPTIONAL REGULATORY PROTEIN"/>
    <property type="match status" value="1"/>
</dbReference>
<proteinExistence type="predicted"/>
<dbReference type="PRINTS" id="PR01590">
    <property type="entry name" value="HTHFIS"/>
</dbReference>
<dbReference type="GO" id="GO:0043565">
    <property type="term" value="F:sequence-specific DNA binding"/>
    <property type="evidence" value="ECO:0007669"/>
    <property type="project" value="InterPro"/>
</dbReference>
<dbReference type="Pfam" id="PF02954">
    <property type="entry name" value="HTH_8"/>
    <property type="match status" value="1"/>
</dbReference>
<dbReference type="InterPro" id="IPR025944">
    <property type="entry name" value="Sigma_54_int_dom_CS"/>
</dbReference>
<dbReference type="FunFam" id="3.40.50.300:FF:000006">
    <property type="entry name" value="DNA-binding transcriptional regulator NtrC"/>
    <property type="match status" value="1"/>
</dbReference>
<keyword evidence="12" id="KW-1185">Reference proteome</keyword>
<dbReference type="GO" id="GO:0005524">
    <property type="term" value="F:ATP binding"/>
    <property type="evidence" value="ECO:0007669"/>
    <property type="project" value="UniProtKB-KW"/>
</dbReference>
<dbReference type="CDD" id="cd00009">
    <property type="entry name" value="AAA"/>
    <property type="match status" value="1"/>
</dbReference>
<gene>
    <name evidence="11" type="ORF">HGG82_08395</name>
</gene>
<dbReference type="InterPro" id="IPR001789">
    <property type="entry name" value="Sig_transdc_resp-reg_receiver"/>
</dbReference>
<dbReference type="Pfam" id="PF00158">
    <property type="entry name" value="Sigma54_activat"/>
    <property type="match status" value="1"/>
</dbReference>
<feature type="domain" description="Response regulatory" evidence="10">
    <location>
        <begin position="6"/>
        <end position="120"/>
    </location>
</feature>
<evidence type="ECO:0000256" key="1">
    <source>
        <dbReference type="ARBA" id="ARBA00022553"/>
    </source>
</evidence>
<keyword evidence="5" id="KW-0805">Transcription regulation</keyword>
<dbReference type="SMART" id="SM00382">
    <property type="entry name" value="AAA"/>
    <property type="match status" value="1"/>
</dbReference>
<evidence type="ECO:0000256" key="8">
    <source>
        <dbReference type="PROSITE-ProRule" id="PRU00169"/>
    </source>
</evidence>
<keyword evidence="2" id="KW-0547">Nucleotide-binding</keyword>
<evidence type="ECO:0000256" key="4">
    <source>
        <dbReference type="ARBA" id="ARBA00023012"/>
    </source>
</evidence>
<dbReference type="InterPro" id="IPR025943">
    <property type="entry name" value="Sigma_54_int_dom_ATP-bd_2"/>
</dbReference>
<dbReference type="FunFam" id="3.40.50.2300:FF:000018">
    <property type="entry name" value="DNA-binding transcriptional regulator NtrC"/>
    <property type="match status" value="1"/>
</dbReference>
<dbReference type="Gene3D" id="1.10.10.60">
    <property type="entry name" value="Homeodomain-like"/>
    <property type="match status" value="1"/>
</dbReference>
<dbReference type="InterPro" id="IPR003593">
    <property type="entry name" value="AAA+_ATPase"/>
</dbReference>
<evidence type="ECO:0000256" key="2">
    <source>
        <dbReference type="ARBA" id="ARBA00022741"/>
    </source>
</evidence>
<keyword evidence="6" id="KW-0238">DNA-binding</keyword>
<dbReference type="AlphaFoldDB" id="A0A847R8Z1"/>
<dbReference type="SUPFAM" id="SSF46689">
    <property type="entry name" value="Homeodomain-like"/>
    <property type="match status" value="1"/>
</dbReference>
<dbReference type="Pfam" id="PF25601">
    <property type="entry name" value="AAA_lid_14"/>
    <property type="match status" value="1"/>
</dbReference>
<dbReference type="Gene3D" id="3.40.50.300">
    <property type="entry name" value="P-loop containing nucleotide triphosphate hydrolases"/>
    <property type="match status" value="1"/>
</dbReference>
<dbReference type="CDD" id="cd17549">
    <property type="entry name" value="REC_DctD-like"/>
    <property type="match status" value="1"/>
</dbReference>
<dbReference type="InterPro" id="IPR002197">
    <property type="entry name" value="HTH_Fis"/>
</dbReference>
<dbReference type="PROSITE" id="PS00688">
    <property type="entry name" value="SIGMA54_INTERACT_3"/>
    <property type="match status" value="1"/>
</dbReference>
<dbReference type="PANTHER" id="PTHR32071:SF57">
    <property type="entry name" value="C4-DICARBOXYLATE TRANSPORT TRANSCRIPTIONAL REGULATORY PROTEIN DCTD"/>
    <property type="match status" value="1"/>
</dbReference>
<dbReference type="SUPFAM" id="SSF52540">
    <property type="entry name" value="P-loop containing nucleoside triphosphate hydrolases"/>
    <property type="match status" value="1"/>
</dbReference>
<dbReference type="SMART" id="SM00448">
    <property type="entry name" value="REC"/>
    <property type="match status" value="1"/>
</dbReference>
<keyword evidence="3" id="KW-0067">ATP-binding</keyword>
<feature type="modified residue" description="4-aspartylphosphate" evidence="8">
    <location>
        <position position="55"/>
    </location>
</feature>
<reference evidence="11 12" key="1">
    <citation type="submission" date="2020-04" db="EMBL/GenBank/DDBJ databases">
        <title>Marinomonas sp. M1K-6 isolated from the deep seawater of the Mariana Trench.</title>
        <authorList>
            <person name="Li Y."/>
        </authorList>
    </citation>
    <scope>NUCLEOTIDE SEQUENCE [LARGE SCALE GENOMIC DNA]</scope>
    <source>
        <strain evidence="11 12">M1K-6</strain>
    </source>
</reference>
<dbReference type="GO" id="GO:0006355">
    <property type="term" value="P:regulation of DNA-templated transcription"/>
    <property type="evidence" value="ECO:0007669"/>
    <property type="project" value="InterPro"/>
</dbReference>
<dbReference type="Gene3D" id="1.10.8.60">
    <property type="match status" value="1"/>
</dbReference>
<feature type="domain" description="Sigma-54 factor interaction" evidence="9">
    <location>
        <begin position="146"/>
        <end position="375"/>
    </location>
</feature>
<dbReference type="Proteomes" id="UP000586067">
    <property type="component" value="Unassembled WGS sequence"/>
</dbReference>
<evidence type="ECO:0000256" key="3">
    <source>
        <dbReference type="ARBA" id="ARBA00022840"/>
    </source>
</evidence>